<dbReference type="PROSITE" id="PS51469">
    <property type="entry name" value="SUN"/>
    <property type="match status" value="1"/>
</dbReference>
<comment type="caution">
    <text evidence="8">The sequence shown here is derived from an EMBL/GenBank/DDBJ whole genome shotgun (WGS) entry which is preliminary data.</text>
</comment>
<dbReference type="InterPro" id="IPR045119">
    <property type="entry name" value="SUN1-5"/>
</dbReference>
<dbReference type="STRING" id="236234.A0A1J9SKR7"/>
<evidence type="ECO:0000313" key="8">
    <source>
        <dbReference type="EMBL" id="OJD40332.1"/>
    </source>
</evidence>
<feature type="transmembrane region" description="Helical" evidence="6">
    <location>
        <begin position="268"/>
        <end position="296"/>
    </location>
</feature>
<dbReference type="GO" id="GO:0034993">
    <property type="term" value="C:meiotic nuclear membrane microtubule tethering complex"/>
    <property type="evidence" value="ECO:0007669"/>
    <property type="project" value="TreeGrafter"/>
</dbReference>
<keyword evidence="9" id="KW-1185">Reference proteome</keyword>
<dbReference type="EMBL" id="MNUE01000001">
    <property type="protein sequence ID" value="OJD40332.1"/>
    <property type="molecule type" value="Genomic_DNA"/>
</dbReference>
<name>A0A1J9SKR7_9PEZI</name>
<accession>A0A1J9SKR7</accession>
<dbReference type="AlphaFoldDB" id="A0A1J9SKR7"/>
<gene>
    <name evidence="8" type="ORF">BKCO1_1000212</name>
</gene>
<dbReference type="Proteomes" id="UP000183809">
    <property type="component" value="Unassembled WGS sequence"/>
</dbReference>
<evidence type="ECO:0000256" key="4">
    <source>
        <dbReference type="ARBA" id="ARBA00023136"/>
    </source>
</evidence>
<dbReference type="Pfam" id="PF07738">
    <property type="entry name" value="Sad1_UNC"/>
    <property type="match status" value="1"/>
</dbReference>
<comment type="subcellular location">
    <subcellularLocation>
        <location evidence="1">Membrane</location>
    </subcellularLocation>
</comment>
<sequence>MPVTTRSRASSAGPSDMATPRRSTRIASRTPSVAGSDAGSDAGDRRRDGASMTPANASRVGRLITTRPAGSRAYGASGSEDRLSEPPEMAEAPTVQEGFAATFSRHRDRARVSVPRTLAENDEHVRVPPTIPEARETSSSFKKSSSVRTASRRSTSSHHSGSNSKRIPNQSAAPNDDGHAVSGNTRIPTHPAAVNDAVPVSNVIHVQSPSAAPNDDSRPVTRDTNESSVLPTRSWNDLYEAAFVGWANYNPAWYDVARRIMRNYLAPIISVFTVISKFAAMVIGFLSTIFFFYLLLDVSFKSVFDRSNTTSGFMRESSLKVISVITGFDSVNQPFPIIGELSRLDYLNNKVGQIDKAVGIVQEDIIYLHSKIPEYVMLTHNPKTGRTEIPGAFWHALRDNLAKEGIVAGNRGDAPSWTNFWQNNKAHMDAYLSDAVDAKLKDAIQKNAPVDRETFIGMVQDQFQHLETRVADMESSWNSKLDNKIKGLLAALPKGQLDTMANNLLLENAWTALHAVNFFSRSLGAVVDPHLTSPTMASRGLARRALEKLTWIPGDLPPAAALVGWEEPTDCWCAARSPGSGKAQIGVIMPHKIVPETLLVEHIPRDGTLDIGSAPRGMEVWVEVEDEGGRAAFPAIEDRPGERFVRVGSFEYRVDALNHVQAFSLNSELLTPVNKVVVRVTGTWGRDWTCLYRLRMNGRPVDEFNGYSE</sequence>
<protein>
    <submittedName>
        <fullName evidence="8">Spindle pole body-associated protein sad1 protein</fullName>
    </submittedName>
</protein>
<feature type="compositionally biased region" description="Basic and acidic residues" evidence="5">
    <location>
        <begin position="215"/>
        <end position="225"/>
    </location>
</feature>
<dbReference type="PANTHER" id="PTHR12911:SF8">
    <property type="entry name" value="KLAROID PROTEIN-RELATED"/>
    <property type="match status" value="1"/>
</dbReference>
<keyword evidence="4 6" id="KW-0472">Membrane</keyword>
<feature type="domain" description="SUN" evidence="7">
    <location>
        <begin position="524"/>
        <end position="701"/>
    </location>
</feature>
<feature type="compositionally biased region" description="Polar residues" evidence="5">
    <location>
        <begin position="1"/>
        <end position="13"/>
    </location>
</feature>
<keyword evidence="2 6" id="KW-0812">Transmembrane</keyword>
<dbReference type="InterPro" id="IPR012919">
    <property type="entry name" value="SUN_dom"/>
</dbReference>
<reference evidence="8 9" key="1">
    <citation type="submission" date="2016-10" db="EMBL/GenBank/DDBJ databases">
        <title>Proteomics and genomics reveal pathogen-plant mechanisms compatible with a hemibiotrophic lifestyle of Diplodia corticola.</title>
        <authorList>
            <person name="Fernandes I."/>
            <person name="De Jonge R."/>
            <person name="Van De Peer Y."/>
            <person name="Devreese B."/>
            <person name="Alves A."/>
            <person name="Esteves A.C."/>
        </authorList>
    </citation>
    <scope>NUCLEOTIDE SEQUENCE [LARGE SCALE GENOMIC DNA]</scope>
    <source>
        <strain evidence="8 9">CBS 112549</strain>
    </source>
</reference>
<dbReference type="Gene3D" id="2.60.120.260">
    <property type="entry name" value="Galactose-binding domain-like"/>
    <property type="match status" value="1"/>
</dbReference>
<evidence type="ECO:0000256" key="3">
    <source>
        <dbReference type="ARBA" id="ARBA00022989"/>
    </source>
</evidence>
<dbReference type="RefSeq" id="XP_020135175.1">
    <property type="nucleotide sequence ID" value="XM_020269585.1"/>
</dbReference>
<dbReference type="GeneID" id="31009844"/>
<keyword evidence="3 6" id="KW-1133">Transmembrane helix</keyword>
<organism evidence="8 9">
    <name type="scientific">Diplodia corticola</name>
    <dbReference type="NCBI Taxonomy" id="236234"/>
    <lineage>
        <taxon>Eukaryota</taxon>
        <taxon>Fungi</taxon>
        <taxon>Dikarya</taxon>
        <taxon>Ascomycota</taxon>
        <taxon>Pezizomycotina</taxon>
        <taxon>Dothideomycetes</taxon>
        <taxon>Dothideomycetes incertae sedis</taxon>
        <taxon>Botryosphaeriales</taxon>
        <taxon>Botryosphaeriaceae</taxon>
        <taxon>Diplodia</taxon>
    </lineage>
</organism>
<dbReference type="OrthoDB" id="342281at2759"/>
<proteinExistence type="predicted"/>
<evidence type="ECO:0000256" key="5">
    <source>
        <dbReference type="SAM" id="MobiDB-lite"/>
    </source>
</evidence>
<evidence type="ECO:0000256" key="6">
    <source>
        <dbReference type="SAM" id="Phobius"/>
    </source>
</evidence>
<evidence type="ECO:0000259" key="7">
    <source>
        <dbReference type="PROSITE" id="PS51469"/>
    </source>
</evidence>
<evidence type="ECO:0000256" key="2">
    <source>
        <dbReference type="ARBA" id="ARBA00022692"/>
    </source>
</evidence>
<dbReference type="GO" id="GO:0043495">
    <property type="term" value="F:protein-membrane adaptor activity"/>
    <property type="evidence" value="ECO:0007669"/>
    <property type="project" value="TreeGrafter"/>
</dbReference>
<evidence type="ECO:0000256" key="1">
    <source>
        <dbReference type="ARBA" id="ARBA00004370"/>
    </source>
</evidence>
<dbReference type="PANTHER" id="PTHR12911">
    <property type="entry name" value="SAD1/UNC-84-LIKE PROTEIN-RELATED"/>
    <property type="match status" value="1"/>
</dbReference>
<feature type="region of interest" description="Disordered" evidence="5">
    <location>
        <begin position="207"/>
        <end position="228"/>
    </location>
</feature>
<evidence type="ECO:0000313" key="9">
    <source>
        <dbReference type="Proteomes" id="UP000183809"/>
    </source>
</evidence>
<feature type="compositionally biased region" description="Low complexity" evidence="5">
    <location>
        <begin position="138"/>
        <end position="166"/>
    </location>
</feature>
<feature type="region of interest" description="Disordered" evidence="5">
    <location>
        <begin position="1"/>
        <end position="192"/>
    </location>
</feature>